<organism evidence="1 2">
    <name type="scientific">Catharanthus roseus</name>
    <name type="common">Madagascar periwinkle</name>
    <name type="synonym">Vinca rosea</name>
    <dbReference type="NCBI Taxonomy" id="4058"/>
    <lineage>
        <taxon>Eukaryota</taxon>
        <taxon>Viridiplantae</taxon>
        <taxon>Streptophyta</taxon>
        <taxon>Embryophyta</taxon>
        <taxon>Tracheophyta</taxon>
        <taxon>Spermatophyta</taxon>
        <taxon>Magnoliopsida</taxon>
        <taxon>eudicotyledons</taxon>
        <taxon>Gunneridae</taxon>
        <taxon>Pentapetalae</taxon>
        <taxon>asterids</taxon>
        <taxon>lamiids</taxon>
        <taxon>Gentianales</taxon>
        <taxon>Apocynaceae</taxon>
        <taxon>Rauvolfioideae</taxon>
        <taxon>Vinceae</taxon>
        <taxon>Catharanthinae</taxon>
        <taxon>Catharanthus</taxon>
    </lineage>
</organism>
<accession>A0ACC0B323</accession>
<comment type="caution">
    <text evidence="1">The sequence shown here is derived from an EMBL/GenBank/DDBJ whole genome shotgun (WGS) entry which is preliminary data.</text>
</comment>
<gene>
    <name evidence="1" type="ORF">M9H77_16879</name>
</gene>
<protein>
    <submittedName>
        <fullName evidence="1">Uncharacterized protein</fullName>
    </submittedName>
</protein>
<reference evidence="2" key="1">
    <citation type="journal article" date="2023" name="Nat. Plants">
        <title>Single-cell RNA sequencing provides a high-resolution roadmap for understanding the multicellular compartmentation of specialized metabolism.</title>
        <authorList>
            <person name="Sun S."/>
            <person name="Shen X."/>
            <person name="Li Y."/>
            <person name="Li Y."/>
            <person name="Wang S."/>
            <person name="Li R."/>
            <person name="Zhang H."/>
            <person name="Shen G."/>
            <person name="Guo B."/>
            <person name="Wei J."/>
            <person name="Xu J."/>
            <person name="St-Pierre B."/>
            <person name="Chen S."/>
            <person name="Sun C."/>
        </authorList>
    </citation>
    <scope>NUCLEOTIDE SEQUENCE [LARGE SCALE GENOMIC DNA]</scope>
</reference>
<keyword evidence="2" id="KW-1185">Reference proteome</keyword>
<dbReference type="EMBL" id="CM044704">
    <property type="protein sequence ID" value="KAI5667026.1"/>
    <property type="molecule type" value="Genomic_DNA"/>
</dbReference>
<evidence type="ECO:0000313" key="1">
    <source>
        <dbReference type="EMBL" id="KAI5667026.1"/>
    </source>
</evidence>
<evidence type="ECO:0000313" key="2">
    <source>
        <dbReference type="Proteomes" id="UP001060085"/>
    </source>
</evidence>
<sequence>MQKIWELILDIMQVLLHLKNRGYNSCGFKRSRRMFTFENLALEIGGEGWAILVLSVRRECSLSSHTARTWRTFTKVSNKSIVRQASHMLVDHTDPQCLSPFFESHGI</sequence>
<name>A0ACC0B323_CATRO</name>
<dbReference type="Proteomes" id="UP001060085">
    <property type="component" value="Linkage Group LG04"/>
</dbReference>
<proteinExistence type="predicted"/>